<gene>
    <name evidence="1" type="ORF">RFULGI_LOCUS1261</name>
</gene>
<dbReference type="EMBL" id="CAJVPZ010000717">
    <property type="protein sequence ID" value="CAG8474416.1"/>
    <property type="molecule type" value="Genomic_DNA"/>
</dbReference>
<evidence type="ECO:0000313" key="1">
    <source>
        <dbReference type="EMBL" id="CAG8474416.1"/>
    </source>
</evidence>
<comment type="caution">
    <text evidence="1">The sequence shown here is derived from an EMBL/GenBank/DDBJ whole genome shotgun (WGS) entry which is preliminary data.</text>
</comment>
<dbReference type="AlphaFoldDB" id="A0A9N8Z5B2"/>
<accession>A0A9N8Z5B2</accession>
<keyword evidence="2" id="KW-1185">Reference proteome</keyword>
<dbReference type="Proteomes" id="UP000789396">
    <property type="component" value="Unassembled WGS sequence"/>
</dbReference>
<sequence>MLSDMLSEPNPLLSGISLIGHAGHDGKSRRNWIKRAMDEAKNYINSINYEEFENSRSLTTGSSSIIQKAFWTTKNRAVVLKQILPEVSRIEESEHEELVKEVKIGLLSLHFFKRTLTLDICIKYV</sequence>
<protein>
    <submittedName>
        <fullName evidence="1">1464_t:CDS:1</fullName>
    </submittedName>
</protein>
<evidence type="ECO:0000313" key="2">
    <source>
        <dbReference type="Proteomes" id="UP000789396"/>
    </source>
</evidence>
<dbReference type="Gene3D" id="3.30.200.20">
    <property type="entry name" value="Phosphorylase Kinase, domain 1"/>
    <property type="match status" value="1"/>
</dbReference>
<reference evidence="1" key="1">
    <citation type="submission" date="2021-06" db="EMBL/GenBank/DDBJ databases">
        <authorList>
            <person name="Kallberg Y."/>
            <person name="Tangrot J."/>
            <person name="Rosling A."/>
        </authorList>
    </citation>
    <scope>NUCLEOTIDE SEQUENCE</scope>
    <source>
        <strain evidence="1">IN212</strain>
    </source>
</reference>
<proteinExistence type="predicted"/>
<name>A0A9N8Z5B2_9GLOM</name>
<organism evidence="1 2">
    <name type="scientific">Racocetra fulgida</name>
    <dbReference type="NCBI Taxonomy" id="60492"/>
    <lineage>
        <taxon>Eukaryota</taxon>
        <taxon>Fungi</taxon>
        <taxon>Fungi incertae sedis</taxon>
        <taxon>Mucoromycota</taxon>
        <taxon>Glomeromycotina</taxon>
        <taxon>Glomeromycetes</taxon>
        <taxon>Diversisporales</taxon>
        <taxon>Gigasporaceae</taxon>
        <taxon>Racocetra</taxon>
    </lineage>
</organism>